<gene>
    <name evidence="1" type="ORF">A9Y76_28520</name>
</gene>
<protein>
    <submittedName>
        <fullName evidence="1">Uncharacterized protein</fullName>
    </submittedName>
</protein>
<evidence type="ECO:0000313" key="2">
    <source>
        <dbReference type="Proteomes" id="UP000078572"/>
    </source>
</evidence>
<geneLocation type="plasmid" evidence="2">
    <name>pri-1</name>
</geneLocation>
<dbReference type="Proteomes" id="UP000078572">
    <property type="component" value="Plasmid pRI-1"/>
</dbReference>
<name>A0A192A899_9RALS</name>
<sequence length="371" mass="41209">MSQNRLPGEHQEVLFFSTAQEGKRNVTATVIRPLTEQEADIEEVGPMFKIRLEDGAEQDAFEDELIPIDTLEDEEVVGLDRDGCVLQWNTQTRISENTGEKLEQYGIHNLREHEAPRVGVPEGVWLQHVNTVTARQPVPGKRYVFFNANDSRVSTWCAEGRVDAPRTAYVESGFEATHWCEIPTEHDPRWRPGNPFHVPEAEGKGVLTQCPFYPSGRLGVCWERKEPGSRLDVNFPTFDGAKAWMLADELRGEALPLPDVTRKLQITHPRTGASFSVKEASAADWTDSWPSQMADGLPVSEGPGNINGSVFCFWLGQHTSPFCTDIVRTMTAFIGDHDVAAVRFVRAAPSKVHPAITAAYTQLADRAGGTT</sequence>
<reference evidence="2" key="1">
    <citation type="submission" date="2016-06" db="EMBL/GenBank/DDBJ databases">
        <authorList>
            <person name="Xu Y."/>
            <person name="Nagy A."/>
            <person name="Yan X."/>
            <person name="Kim S.W."/>
            <person name="Haley B."/>
            <person name="Liu N.T."/>
            <person name="Nou X."/>
        </authorList>
    </citation>
    <scope>NUCLEOTIDE SEQUENCE [LARGE SCALE GENOMIC DNA]</scope>
    <source>
        <strain evidence="2">ATCC 49129</strain>
        <plasmid evidence="2">pri-1</plasmid>
    </source>
</reference>
<dbReference type="AlphaFoldDB" id="A0A192A899"/>
<dbReference type="OrthoDB" id="61573at2"/>
<keyword evidence="2" id="KW-1185">Reference proteome</keyword>
<organism evidence="1 2">
    <name type="scientific">Ralstonia insidiosa</name>
    <dbReference type="NCBI Taxonomy" id="190721"/>
    <lineage>
        <taxon>Bacteria</taxon>
        <taxon>Pseudomonadati</taxon>
        <taxon>Pseudomonadota</taxon>
        <taxon>Betaproteobacteria</taxon>
        <taxon>Burkholderiales</taxon>
        <taxon>Burkholderiaceae</taxon>
        <taxon>Ralstonia</taxon>
    </lineage>
</organism>
<dbReference type="RefSeq" id="WP_024979531.1">
    <property type="nucleotide sequence ID" value="NZ_CP016024.1"/>
</dbReference>
<accession>A0A192A899</accession>
<proteinExistence type="predicted"/>
<keyword evidence="1" id="KW-0614">Plasmid</keyword>
<dbReference type="EMBL" id="CP016024">
    <property type="protein sequence ID" value="ANJ76532.1"/>
    <property type="molecule type" value="Genomic_DNA"/>
</dbReference>
<dbReference type="GeneID" id="61529972"/>
<evidence type="ECO:0000313" key="1">
    <source>
        <dbReference type="EMBL" id="ANJ76532.1"/>
    </source>
</evidence>